<keyword evidence="4" id="KW-0862">Zinc</keyword>
<dbReference type="InterPro" id="IPR013087">
    <property type="entry name" value="Znf_C2H2_type"/>
</dbReference>
<feature type="domain" description="C2H2-type" evidence="7">
    <location>
        <begin position="266"/>
        <end position="294"/>
    </location>
</feature>
<keyword evidence="1" id="KW-0479">Metal-binding</keyword>
<protein>
    <submittedName>
        <fullName evidence="9">Zinc finger protein 184-like isoform X1</fullName>
    </submittedName>
</protein>
<evidence type="ECO:0000256" key="6">
    <source>
        <dbReference type="PROSITE-ProRule" id="PRU00042"/>
    </source>
</evidence>
<dbReference type="SUPFAM" id="SSF57667">
    <property type="entry name" value="beta-beta-alpha zinc fingers"/>
    <property type="match status" value="3"/>
</dbReference>
<proteinExistence type="predicted"/>
<dbReference type="GO" id="GO:0045944">
    <property type="term" value="P:positive regulation of transcription by RNA polymerase II"/>
    <property type="evidence" value="ECO:0007669"/>
    <property type="project" value="TreeGrafter"/>
</dbReference>
<dbReference type="GeneID" id="113518401"/>
<keyword evidence="3 6" id="KW-0863">Zinc-finger</keyword>
<dbReference type="PROSITE" id="PS50157">
    <property type="entry name" value="ZINC_FINGER_C2H2_2"/>
    <property type="match status" value="6"/>
</dbReference>
<dbReference type="SMART" id="SM00355">
    <property type="entry name" value="ZnF_C2H2"/>
    <property type="match status" value="6"/>
</dbReference>
<evidence type="ECO:0000256" key="5">
    <source>
        <dbReference type="ARBA" id="ARBA00023242"/>
    </source>
</evidence>
<dbReference type="GO" id="GO:0008270">
    <property type="term" value="F:zinc ion binding"/>
    <property type="evidence" value="ECO:0007669"/>
    <property type="project" value="UniProtKB-KW"/>
</dbReference>
<keyword evidence="5" id="KW-0539">Nucleus</keyword>
<name>A0A6J3C0X0_GALME</name>
<dbReference type="InterPro" id="IPR036236">
    <property type="entry name" value="Znf_C2H2_sf"/>
</dbReference>
<dbReference type="GO" id="GO:1990837">
    <property type="term" value="F:sequence-specific double-stranded DNA binding"/>
    <property type="evidence" value="ECO:0007669"/>
    <property type="project" value="UniProtKB-ARBA"/>
</dbReference>
<evidence type="ECO:0000256" key="4">
    <source>
        <dbReference type="ARBA" id="ARBA00022833"/>
    </source>
</evidence>
<evidence type="ECO:0000256" key="3">
    <source>
        <dbReference type="ARBA" id="ARBA00022771"/>
    </source>
</evidence>
<gene>
    <name evidence="9" type="primary">LOC113518401</name>
</gene>
<keyword evidence="8" id="KW-1185">Reference proteome</keyword>
<dbReference type="PANTHER" id="PTHR23235">
    <property type="entry name" value="KRUEPPEL-LIKE TRANSCRIPTION FACTOR"/>
    <property type="match status" value="1"/>
</dbReference>
<feature type="domain" description="C2H2-type" evidence="7">
    <location>
        <begin position="351"/>
        <end position="378"/>
    </location>
</feature>
<dbReference type="RefSeq" id="XP_031767333.2">
    <property type="nucleotide sequence ID" value="XM_031911473.2"/>
</dbReference>
<evidence type="ECO:0000313" key="8">
    <source>
        <dbReference type="Proteomes" id="UP001652740"/>
    </source>
</evidence>
<organism evidence="8 9">
    <name type="scientific">Galleria mellonella</name>
    <name type="common">Greater wax moth</name>
    <dbReference type="NCBI Taxonomy" id="7137"/>
    <lineage>
        <taxon>Eukaryota</taxon>
        <taxon>Metazoa</taxon>
        <taxon>Ecdysozoa</taxon>
        <taxon>Arthropoda</taxon>
        <taxon>Hexapoda</taxon>
        <taxon>Insecta</taxon>
        <taxon>Pterygota</taxon>
        <taxon>Neoptera</taxon>
        <taxon>Endopterygota</taxon>
        <taxon>Lepidoptera</taxon>
        <taxon>Glossata</taxon>
        <taxon>Ditrysia</taxon>
        <taxon>Pyraloidea</taxon>
        <taxon>Pyralidae</taxon>
        <taxon>Galleriinae</taxon>
        <taxon>Galleria</taxon>
    </lineage>
</organism>
<evidence type="ECO:0000256" key="2">
    <source>
        <dbReference type="ARBA" id="ARBA00022737"/>
    </source>
</evidence>
<accession>A0A6J3C0X0</accession>
<evidence type="ECO:0000259" key="7">
    <source>
        <dbReference type="PROSITE" id="PS50157"/>
    </source>
</evidence>
<dbReference type="GO" id="GO:0005634">
    <property type="term" value="C:nucleus"/>
    <property type="evidence" value="ECO:0007669"/>
    <property type="project" value="UniProtKB-SubCell"/>
</dbReference>
<dbReference type="PROSITE" id="PS00028">
    <property type="entry name" value="ZINC_FINGER_C2H2_1"/>
    <property type="match status" value="6"/>
</dbReference>
<feature type="domain" description="C2H2-type" evidence="7">
    <location>
        <begin position="73"/>
        <end position="104"/>
    </location>
</feature>
<dbReference type="Pfam" id="PF00096">
    <property type="entry name" value="zf-C2H2"/>
    <property type="match status" value="5"/>
</dbReference>
<dbReference type="AlphaFoldDB" id="A0A6J3C0X0"/>
<dbReference type="Gene3D" id="3.30.160.60">
    <property type="entry name" value="Classic Zinc Finger"/>
    <property type="match status" value="4"/>
</dbReference>
<evidence type="ECO:0000313" key="9">
    <source>
        <dbReference type="RefSeq" id="XP_031767333.2"/>
    </source>
</evidence>
<dbReference type="InParanoid" id="A0A6J3C0X0"/>
<feature type="domain" description="C2H2-type" evidence="7">
    <location>
        <begin position="295"/>
        <end position="322"/>
    </location>
</feature>
<keyword evidence="2" id="KW-0677">Repeat</keyword>
<sequence>MVEETSWADRRHRFMTISWCNPRQDIGTKNRLAMESLGQHADQQFSQSAILSQPITNPIQSSLLWEEEPFAKYVCRICKKSFYNANALQNHTNMQHDNHTSSSENEQNTIPRQSDQVYNDLCGFKFIPLKNDEESDNITVQDGLQTRLFTEDITYLLVKIEGDDTNVNCMKRSRFGGVTKRPQIKPGKPPVDLRGPFTCTFPSTLRPDLQCRQIFFNCCDYSLHYREEHTKRRKAALRCQVCEKPLDKEINSDTSIAAQIQAAITFFCQTCGQTFLNGTDYDAHNRIVHPKMKPHQCTICAKRFTQQGGLQQHMRMHTGIRPFGCTFCPKAFTQKAGLDQHLRTHTKIKPFKCVICSKCFSQSVHLRQHMRTHTNIQPFECSMCGRRFKQSSHLNFHMRSHVCDTDQFLVEQYAQAIQYQNHMEFLNLANLQPVQDGETLYYAAELAAGPAPHPAQHSPFSYQPHTVLSDNVLSS</sequence>
<feature type="domain" description="C2H2-type" evidence="7">
    <location>
        <begin position="379"/>
        <end position="406"/>
    </location>
</feature>
<dbReference type="PANTHER" id="PTHR23235:SF142">
    <property type="entry name" value="ZINC FINGER PROTEIN 384"/>
    <property type="match status" value="1"/>
</dbReference>
<evidence type="ECO:0000256" key="1">
    <source>
        <dbReference type="ARBA" id="ARBA00022723"/>
    </source>
</evidence>
<dbReference type="Proteomes" id="UP001652740">
    <property type="component" value="Unplaced"/>
</dbReference>
<feature type="domain" description="C2H2-type" evidence="7">
    <location>
        <begin position="323"/>
        <end position="350"/>
    </location>
</feature>
<reference evidence="9" key="1">
    <citation type="submission" date="2025-08" db="UniProtKB">
        <authorList>
            <consortium name="RefSeq"/>
        </authorList>
    </citation>
    <scope>IDENTIFICATION</scope>
    <source>
        <tissue evidence="9">Whole larvae</tissue>
    </source>
</reference>